<dbReference type="PROSITE" id="PS50181">
    <property type="entry name" value="FBOX"/>
    <property type="match status" value="1"/>
</dbReference>
<feature type="compositionally biased region" description="Basic and acidic residues" evidence="1">
    <location>
        <begin position="222"/>
        <end position="236"/>
    </location>
</feature>
<name>A0A9P6U9Y2_9FUNG</name>
<comment type="caution">
    <text evidence="3">The sequence shown here is derived from an EMBL/GenBank/DDBJ whole genome shotgun (WGS) entry which is preliminary data.</text>
</comment>
<dbReference type="AlphaFoldDB" id="A0A9P6U9Y2"/>
<accession>A0A9P6U9Y2</accession>
<protein>
    <recommendedName>
        <fullName evidence="2">F-box domain-containing protein</fullName>
    </recommendedName>
</protein>
<proteinExistence type="predicted"/>
<reference evidence="3" key="1">
    <citation type="journal article" date="2020" name="Fungal Divers.">
        <title>Resolving the Mortierellaceae phylogeny through synthesis of multi-gene phylogenetics and phylogenomics.</title>
        <authorList>
            <person name="Vandepol N."/>
            <person name="Liber J."/>
            <person name="Desiro A."/>
            <person name="Na H."/>
            <person name="Kennedy M."/>
            <person name="Barry K."/>
            <person name="Grigoriev I.V."/>
            <person name="Miller A.N."/>
            <person name="O'Donnell K."/>
            <person name="Stajich J.E."/>
            <person name="Bonito G."/>
        </authorList>
    </citation>
    <scope>NUCLEOTIDE SEQUENCE</scope>
    <source>
        <strain evidence="3">KOD948</strain>
    </source>
</reference>
<evidence type="ECO:0000256" key="1">
    <source>
        <dbReference type="SAM" id="MobiDB-lite"/>
    </source>
</evidence>
<sequence>MDILEKSEHYSILPQIGSNLSLKDQALFHMKRTPLIQTLKLKSSAATKFSPLILSIPPGNTALPALTLTRRKRNTPYHASCFSPCDLPYDIFVYLLEFLSPSDLWKLAQVSRAMQMEVINFMSKVQRFKFSAVRILHQEHSNSVPRRQTLYECITFGASLPSFSSSLLNSCTQSNISIHARPKSTGQFQDRSEYWSAQARYLVATITEGTAYELQDDIPPNHGREAGTKSMHEIGGRHASAPSMSADQSVTNEETSIGAAATVATTASAASTDSSSVSSATSSSIMPLALSSTTLGSYTVASHITPSLSQLSHHMQGSRKQETEQTNMQPQEPLPMVRFNAIVDLLYDPNIVHVQHRRAIINCARYVSANISDTFGAAVGNKEPVDEAFHAKFQEQSAVNMGPYLIMFSPIVHSDEGNHDGHSPREEALTGSAQSKVITPPKKLANYFQVMLWHRCVSDLISLYNRVQDLHLDAPTKNIYHPEKAMPQVQPEKTVCCQDLTTPSSMRSSAQPSKAGSYPFCCHAHALVFTAQCPFSFVPYPIRAQFRRIVHKVQSVSHKQIWHKAFGDHRMPQAQRRRSIRYTGPDSRLHFCNSTTRSTVPATAPGSDRKSNDDEALVQRRYRVEERIRQDTLVKQELLTLCHMACGLFLAEDMSRDAPPTIMSLLRQGSPWSKGVWREGEWRHEAIDSGCQLGSAHPPRLDTLDRHEAWDQGWWQKICIATIEFLANENLTWGGNRTNAELSRLRTTNNSGAWTYHE</sequence>
<dbReference type="EMBL" id="JAAAJA010000009">
    <property type="protein sequence ID" value="KAG0267001.1"/>
    <property type="molecule type" value="Genomic_DNA"/>
</dbReference>
<dbReference type="InterPro" id="IPR036047">
    <property type="entry name" value="F-box-like_dom_sf"/>
</dbReference>
<keyword evidence="4" id="KW-1185">Reference proteome</keyword>
<organism evidence="3 4">
    <name type="scientific">Mortierella polycephala</name>
    <dbReference type="NCBI Taxonomy" id="41804"/>
    <lineage>
        <taxon>Eukaryota</taxon>
        <taxon>Fungi</taxon>
        <taxon>Fungi incertae sedis</taxon>
        <taxon>Mucoromycota</taxon>
        <taxon>Mortierellomycotina</taxon>
        <taxon>Mortierellomycetes</taxon>
        <taxon>Mortierellales</taxon>
        <taxon>Mortierellaceae</taxon>
        <taxon>Mortierella</taxon>
    </lineage>
</organism>
<gene>
    <name evidence="3" type="ORF">BG011_009749</name>
</gene>
<evidence type="ECO:0000259" key="2">
    <source>
        <dbReference type="PROSITE" id="PS50181"/>
    </source>
</evidence>
<feature type="region of interest" description="Disordered" evidence="1">
    <location>
        <begin position="309"/>
        <end position="328"/>
    </location>
</feature>
<feature type="compositionally biased region" description="Polar residues" evidence="1">
    <location>
        <begin position="242"/>
        <end position="253"/>
    </location>
</feature>
<evidence type="ECO:0000313" key="3">
    <source>
        <dbReference type="EMBL" id="KAG0267001.1"/>
    </source>
</evidence>
<dbReference type="OrthoDB" id="2387036at2759"/>
<dbReference type="SUPFAM" id="SSF81383">
    <property type="entry name" value="F-box domain"/>
    <property type="match status" value="1"/>
</dbReference>
<evidence type="ECO:0000313" key="4">
    <source>
        <dbReference type="Proteomes" id="UP000726737"/>
    </source>
</evidence>
<feature type="domain" description="F-box" evidence="2">
    <location>
        <begin position="81"/>
        <end position="128"/>
    </location>
</feature>
<feature type="region of interest" description="Disordered" evidence="1">
    <location>
        <begin position="213"/>
        <end position="253"/>
    </location>
</feature>
<dbReference type="InterPro" id="IPR001810">
    <property type="entry name" value="F-box_dom"/>
</dbReference>
<dbReference type="Pfam" id="PF00646">
    <property type="entry name" value="F-box"/>
    <property type="match status" value="1"/>
</dbReference>
<dbReference type="CDD" id="cd09917">
    <property type="entry name" value="F-box_SF"/>
    <property type="match status" value="1"/>
</dbReference>
<dbReference type="Proteomes" id="UP000726737">
    <property type="component" value="Unassembled WGS sequence"/>
</dbReference>
<feature type="region of interest" description="Disordered" evidence="1">
    <location>
        <begin position="596"/>
        <end position="615"/>
    </location>
</feature>